<feature type="transmembrane region" description="Helical" evidence="7">
    <location>
        <begin position="552"/>
        <end position="576"/>
    </location>
</feature>
<protein>
    <submittedName>
        <fullName evidence="8">Major facilitator superfamily domain-containing protein</fullName>
    </submittedName>
</protein>
<proteinExistence type="inferred from homology"/>
<evidence type="ECO:0000256" key="1">
    <source>
        <dbReference type="ARBA" id="ARBA00004141"/>
    </source>
</evidence>
<keyword evidence="4 7" id="KW-1133">Transmembrane helix</keyword>
<dbReference type="Proteomes" id="UP001273166">
    <property type="component" value="Unassembled WGS sequence"/>
</dbReference>
<comment type="caution">
    <text evidence="8">The sequence shown here is derived from an EMBL/GenBank/DDBJ whole genome shotgun (WGS) entry which is preliminary data.</text>
</comment>
<dbReference type="GO" id="GO:0022857">
    <property type="term" value="F:transmembrane transporter activity"/>
    <property type="evidence" value="ECO:0007669"/>
    <property type="project" value="InterPro"/>
</dbReference>
<comment type="similarity">
    <text evidence="2">Belongs to the major facilitator superfamily.</text>
</comment>
<feature type="transmembrane region" description="Helical" evidence="7">
    <location>
        <begin position="453"/>
        <end position="477"/>
    </location>
</feature>
<feature type="compositionally biased region" description="Pro residues" evidence="6">
    <location>
        <begin position="63"/>
        <end position="74"/>
    </location>
</feature>
<evidence type="ECO:0000313" key="9">
    <source>
        <dbReference type="Proteomes" id="UP001273166"/>
    </source>
</evidence>
<feature type="compositionally biased region" description="Polar residues" evidence="6">
    <location>
        <begin position="110"/>
        <end position="129"/>
    </location>
</feature>
<evidence type="ECO:0000256" key="3">
    <source>
        <dbReference type="ARBA" id="ARBA00022692"/>
    </source>
</evidence>
<feature type="transmembrane region" description="Helical" evidence="7">
    <location>
        <begin position="208"/>
        <end position="233"/>
    </location>
</feature>
<feature type="transmembrane region" description="Helical" evidence="7">
    <location>
        <begin position="418"/>
        <end position="441"/>
    </location>
</feature>
<dbReference type="InterPro" id="IPR011701">
    <property type="entry name" value="MFS"/>
</dbReference>
<evidence type="ECO:0000256" key="4">
    <source>
        <dbReference type="ARBA" id="ARBA00022989"/>
    </source>
</evidence>
<dbReference type="Pfam" id="PF07690">
    <property type="entry name" value="MFS_1"/>
    <property type="match status" value="1"/>
</dbReference>
<keyword evidence="5 7" id="KW-0472">Membrane</keyword>
<feature type="transmembrane region" description="Helical" evidence="7">
    <location>
        <begin position="329"/>
        <end position="349"/>
    </location>
</feature>
<keyword evidence="9" id="KW-1185">Reference proteome</keyword>
<dbReference type="RefSeq" id="XP_062722552.1">
    <property type="nucleotide sequence ID" value="XM_062862012.1"/>
</dbReference>
<keyword evidence="3 7" id="KW-0812">Transmembrane</keyword>
<dbReference type="SUPFAM" id="SSF103473">
    <property type="entry name" value="MFS general substrate transporter"/>
    <property type="match status" value="1"/>
</dbReference>
<dbReference type="Gene3D" id="1.20.1250.20">
    <property type="entry name" value="MFS general substrate transporter like domains"/>
    <property type="match status" value="1"/>
</dbReference>
<dbReference type="AlphaFoldDB" id="A0AAJ0GV77"/>
<evidence type="ECO:0000256" key="7">
    <source>
        <dbReference type="SAM" id="Phobius"/>
    </source>
</evidence>
<dbReference type="GO" id="GO:0016020">
    <property type="term" value="C:membrane"/>
    <property type="evidence" value="ECO:0007669"/>
    <property type="project" value="UniProtKB-SubCell"/>
</dbReference>
<feature type="compositionally biased region" description="Basic and acidic residues" evidence="6">
    <location>
        <begin position="1"/>
        <end position="12"/>
    </location>
</feature>
<organism evidence="8 9">
    <name type="scientific">Chaetomium strumarium</name>
    <dbReference type="NCBI Taxonomy" id="1170767"/>
    <lineage>
        <taxon>Eukaryota</taxon>
        <taxon>Fungi</taxon>
        <taxon>Dikarya</taxon>
        <taxon>Ascomycota</taxon>
        <taxon>Pezizomycotina</taxon>
        <taxon>Sordariomycetes</taxon>
        <taxon>Sordariomycetidae</taxon>
        <taxon>Sordariales</taxon>
        <taxon>Chaetomiaceae</taxon>
        <taxon>Chaetomium</taxon>
    </lineage>
</organism>
<feature type="transmembrane region" description="Helical" evidence="7">
    <location>
        <begin position="625"/>
        <end position="650"/>
    </location>
</feature>
<feature type="transmembrane region" description="Helical" evidence="7">
    <location>
        <begin position="497"/>
        <end position="517"/>
    </location>
</feature>
<gene>
    <name evidence="8" type="ORF">B0T15DRAFT_152303</name>
</gene>
<feature type="compositionally biased region" description="Basic and acidic residues" evidence="6">
    <location>
        <begin position="20"/>
        <end position="31"/>
    </location>
</feature>
<dbReference type="PANTHER" id="PTHR23502">
    <property type="entry name" value="MAJOR FACILITATOR SUPERFAMILY"/>
    <property type="match status" value="1"/>
</dbReference>
<name>A0AAJ0GV77_9PEZI</name>
<feature type="transmembrane region" description="Helical" evidence="7">
    <location>
        <begin position="240"/>
        <end position="257"/>
    </location>
</feature>
<feature type="transmembrane region" description="Helical" evidence="7">
    <location>
        <begin position="597"/>
        <end position="619"/>
    </location>
</feature>
<evidence type="ECO:0000256" key="2">
    <source>
        <dbReference type="ARBA" id="ARBA00008335"/>
    </source>
</evidence>
<sequence length="680" mass="73131">MGLDRELVKESGVDMSRSNWYEDMRRQDGKDPLTSAPGPPAKELPQRPGPLKLEIPSRGGSPSQPPNRPLPPRPVAKSAPISNRSPPSRARLLWPQAPLAMNPPTRPGTAATQTSRTPASRTFPGSTKRLSWTTIASKRRIKYGQGKYGRVELVPQPSDDPDDPLNWPVWRKELNFWCILLMVAMTGVLKTIFLTVNAQLAENLKVSYTAAVALTGVPLIISAVTGCICLTASRICGKRPLYLASLLLVLIGTVWNTNVGSSYAQSMAARIFQGLGWGAFDTLVLGSIQDTYFEHERGLRVAMHSVVSVTTTWGPPLLGGIASQSPAGVSLQFVILSAFFVVAVPAMVLGAPETTFDRTSVAAETPVTAGSQLKTSFPLLPRRRLSIETFTDYIVKLKPYAYRGPADSTILLQVPRAFITPTTALLAIASLLPTSSLWGLASSLSLFFQPLPFILSSAAVGSLFTGPFLLATAVVAVPAFLPRWQQHTKFTPKSHMLALACGSSLVFIGILTFGLHLDKAMTPPPRPDDSTTTTGPSIFALDYLAPRVNLPAMSFVLGLLGAGAHVLAATAAPLIAQSTAFTGSNLAVSTRNTADMTAGVACWRTLMAGVFIMAVPNAVWWWDGLKAFCIGIGVAQVVVVALAGAVWWFCGEQIRRWDGRVMGLLDLERLKRTGSFFDVD</sequence>
<evidence type="ECO:0000313" key="8">
    <source>
        <dbReference type="EMBL" id="KAK3306772.1"/>
    </source>
</evidence>
<dbReference type="PANTHER" id="PTHR23502:SF68">
    <property type="entry name" value="MULTIDRUG TRANSPORTER, PUTATIVE (AFU_ORTHOLOGUE AFUA_3G01120)-RELATED"/>
    <property type="match status" value="1"/>
</dbReference>
<dbReference type="InterPro" id="IPR036259">
    <property type="entry name" value="MFS_trans_sf"/>
</dbReference>
<accession>A0AAJ0GV77</accession>
<feature type="region of interest" description="Disordered" evidence="6">
    <location>
        <begin position="1"/>
        <end position="129"/>
    </location>
</feature>
<reference evidence="8" key="1">
    <citation type="journal article" date="2023" name="Mol. Phylogenet. Evol.">
        <title>Genome-scale phylogeny and comparative genomics of the fungal order Sordariales.</title>
        <authorList>
            <person name="Hensen N."/>
            <person name="Bonometti L."/>
            <person name="Westerberg I."/>
            <person name="Brannstrom I.O."/>
            <person name="Guillou S."/>
            <person name="Cros-Aarteil S."/>
            <person name="Calhoun S."/>
            <person name="Haridas S."/>
            <person name="Kuo A."/>
            <person name="Mondo S."/>
            <person name="Pangilinan J."/>
            <person name="Riley R."/>
            <person name="LaButti K."/>
            <person name="Andreopoulos B."/>
            <person name="Lipzen A."/>
            <person name="Chen C."/>
            <person name="Yan M."/>
            <person name="Daum C."/>
            <person name="Ng V."/>
            <person name="Clum A."/>
            <person name="Steindorff A."/>
            <person name="Ohm R.A."/>
            <person name="Martin F."/>
            <person name="Silar P."/>
            <person name="Natvig D.O."/>
            <person name="Lalanne C."/>
            <person name="Gautier V."/>
            <person name="Ament-Velasquez S.L."/>
            <person name="Kruys A."/>
            <person name="Hutchinson M.I."/>
            <person name="Powell A.J."/>
            <person name="Barry K."/>
            <person name="Miller A.N."/>
            <person name="Grigoriev I.V."/>
            <person name="Debuchy R."/>
            <person name="Gladieux P."/>
            <person name="Hiltunen Thoren M."/>
            <person name="Johannesson H."/>
        </authorList>
    </citation>
    <scope>NUCLEOTIDE SEQUENCE</scope>
    <source>
        <strain evidence="8">CBS 333.67</strain>
    </source>
</reference>
<reference evidence="8" key="2">
    <citation type="submission" date="2023-06" db="EMBL/GenBank/DDBJ databases">
        <authorList>
            <consortium name="Lawrence Berkeley National Laboratory"/>
            <person name="Mondo S.J."/>
            <person name="Hensen N."/>
            <person name="Bonometti L."/>
            <person name="Westerberg I."/>
            <person name="Brannstrom I.O."/>
            <person name="Guillou S."/>
            <person name="Cros-Aarteil S."/>
            <person name="Calhoun S."/>
            <person name="Haridas S."/>
            <person name="Kuo A."/>
            <person name="Pangilinan J."/>
            <person name="Riley R."/>
            <person name="Labutti K."/>
            <person name="Andreopoulos B."/>
            <person name="Lipzen A."/>
            <person name="Chen C."/>
            <person name="Yanf M."/>
            <person name="Daum C."/>
            <person name="Ng V."/>
            <person name="Clum A."/>
            <person name="Steindorff A."/>
            <person name="Ohm R."/>
            <person name="Martin F."/>
            <person name="Silar P."/>
            <person name="Natvig D."/>
            <person name="Lalanne C."/>
            <person name="Gautier V."/>
            <person name="Ament-Velasquez S.L."/>
            <person name="Kruys A."/>
            <person name="Hutchinson M.I."/>
            <person name="Powell A.J."/>
            <person name="Barry K."/>
            <person name="Miller A.N."/>
            <person name="Grigoriev I.V."/>
            <person name="Debuchy R."/>
            <person name="Gladieux P."/>
            <person name="Thoren M.H."/>
            <person name="Johannesson H."/>
        </authorList>
    </citation>
    <scope>NUCLEOTIDE SEQUENCE</scope>
    <source>
        <strain evidence="8">CBS 333.67</strain>
    </source>
</reference>
<dbReference type="GeneID" id="87880841"/>
<feature type="transmembrane region" description="Helical" evidence="7">
    <location>
        <begin position="174"/>
        <end position="196"/>
    </location>
</feature>
<comment type="subcellular location">
    <subcellularLocation>
        <location evidence="1">Membrane</location>
        <topology evidence="1">Multi-pass membrane protein</topology>
    </subcellularLocation>
</comment>
<evidence type="ECO:0000256" key="5">
    <source>
        <dbReference type="ARBA" id="ARBA00023136"/>
    </source>
</evidence>
<dbReference type="EMBL" id="JAUDZG010000003">
    <property type="protein sequence ID" value="KAK3306772.1"/>
    <property type="molecule type" value="Genomic_DNA"/>
</dbReference>
<evidence type="ECO:0000256" key="6">
    <source>
        <dbReference type="SAM" id="MobiDB-lite"/>
    </source>
</evidence>